<dbReference type="PROSITE" id="PS51857">
    <property type="entry name" value="CSD_2"/>
    <property type="match status" value="1"/>
</dbReference>
<dbReference type="SUPFAM" id="SSF50249">
    <property type="entry name" value="Nucleic acid-binding proteins"/>
    <property type="match status" value="1"/>
</dbReference>
<organism evidence="1 2">
    <name type="scientific">Tetradesmus obliquus</name>
    <name type="common">Green alga</name>
    <name type="synonym">Acutodesmus obliquus</name>
    <dbReference type="NCBI Taxonomy" id="3088"/>
    <lineage>
        <taxon>Eukaryota</taxon>
        <taxon>Viridiplantae</taxon>
        <taxon>Chlorophyta</taxon>
        <taxon>core chlorophytes</taxon>
        <taxon>Chlorophyceae</taxon>
        <taxon>CS clade</taxon>
        <taxon>Sphaeropleales</taxon>
        <taxon>Scenedesmaceae</taxon>
        <taxon>Tetradesmus</taxon>
    </lineage>
</organism>
<dbReference type="Gene3D" id="2.40.50.140">
    <property type="entry name" value="Nucleic acid-binding proteins"/>
    <property type="match status" value="1"/>
</dbReference>
<dbReference type="PRINTS" id="PR00050">
    <property type="entry name" value="COLDSHOCK"/>
</dbReference>
<dbReference type="InterPro" id="IPR012677">
    <property type="entry name" value="Nucleotide-bd_a/b_plait_sf"/>
</dbReference>
<dbReference type="STRING" id="3088.A0A383WMH6"/>
<dbReference type="PANTHER" id="PTHR46565">
    <property type="entry name" value="COLD SHOCK DOMAIN PROTEIN 2"/>
    <property type="match status" value="1"/>
</dbReference>
<dbReference type="SMART" id="SM00357">
    <property type="entry name" value="CSP"/>
    <property type="match status" value="1"/>
</dbReference>
<evidence type="ECO:0000313" key="2">
    <source>
        <dbReference type="Proteomes" id="UP000256970"/>
    </source>
</evidence>
<dbReference type="InterPro" id="IPR002059">
    <property type="entry name" value="CSP_DNA-bd"/>
</dbReference>
<name>A0A383WMH6_TETOB</name>
<dbReference type="InterPro" id="IPR012340">
    <property type="entry name" value="NA-bd_OB-fold"/>
</dbReference>
<dbReference type="EMBL" id="FNXT01001320">
    <property type="protein sequence ID" value="SZX78422.1"/>
    <property type="molecule type" value="Genomic_DNA"/>
</dbReference>
<reference evidence="1 2" key="1">
    <citation type="submission" date="2016-10" db="EMBL/GenBank/DDBJ databases">
        <authorList>
            <person name="Cai Z."/>
        </authorList>
    </citation>
    <scope>NUCLEOTIDE SEQUENCE [LARGE SCALE GENOMIC DNA]</scope>
</reference>
<dbReference type="PROSITE" id="PS50102">
    <property type="entry name" value="RRM"/>
    <property type="match status" value="1"/>
</dbReference>
<dbReference type="Pfam" id="PF00313">
    <property type="entry name" value="CSD"/>
    <property type="match status" value="1"/>
</dbReference>
<protein>
    <submittedName>
        <fullName evidence="1">Uncharacterized protein</fullName>
    </submittedName>
</protein>
<dbReference type="GO" id="GO:0003723">
    <property type="term" value="F:RNA binding"/>
    <property type="evidence" value="ECO:0007669"/>
    <property type="project" value="UniProtKB-UniRule"/>
</dbReference>
<gene>
    <name evidence="1" type="ORF">BQ4739_LOCUS18706</name>
</gene>
<dbReference type="SUPFAM" id="SSF54928">
    <property type="entry name" value="RNA-binding domain, RBD"/>
    <property type="match status" value="1"/>
</dbReference>
<dbReference type="AlphaFoldDB" id="A0A383WMH6"/>
<dbReference type="FunFam" id="3.30.70.330:FF:000034">
    <property type="entry name" value="heterogeneous nuclear ribonucleoprotein M isoform X1"/>
    <property type="match status" value="1"/>
</dbReference>
<accession>A0A383WMH6</accession>
<proteinExistence type="predicted"/>
<dbReference type="SMART" id="SM00360">
    <property type="entry name" value="RRM"/>
    <property type="match status" value="1"/>
</dbReference>
<keyword evidence="2" id="KW-1185">Reference proteome</keyword>
<sequence>MGDEAPASAPTRHKGVVKWFNATKGFGFVTPADSGEDLFVHQTSIQAEGFRSLREGEEVEYDVEEGTDGRTKAINVTGPEGSAPQGAPRRSSFRSGAAGGVVAGGVAGAYRGNGRGRGAPMPMAYGYGYGAYDYYGAYGGYAAYGYPPRGMYGMRGGRGRGGRFPGGRGGRAGGYMQGLPGGQAGDSSGLQVVVHNLPWTTTWQQLKDAFKEWKVERADVVYDSWGKSRGFGTVRFSSKEDADAACTKLNNTEYEGRTITVRLDRFA</sequence>
<dbReference type="Gene3D" id="3.30.70.330">
    <property type="match status" value="1"/>
</dbReference>
<dbReference type="InterPro" id="IPR000504">
    <property type="entry name" value="RRM_dom"/>
</dbReference>
<dbReference type="PANTHER" id="PTHR46565:SF20">
    <property type="entry name" value="COLD SHOCK DOMAIN-CONTAINING PROTEIN 4"/>
    <property type="match status" value="1"/>
</dbReference>
<dbReference type="Proteomes" id="UP000256970">
    <property type="component" value="Unassembled WGS sequence"/>
</dbReference>
<dbReference type="InterPro" id="IPR035979">
    <property type="entry name" value="RBD_domain_sf"/>
</dbReference>
<dbReference type="Pfam" id="PF00076">
    <property type="entry name" value="RRM_1"/>
    <property type="match status" value="1"/>
</dbReference>
<dbReference type="CDD" id="cd04458">
    <property type="entry name" value="CSP_CDS"/>
    <property type="match status" value="1"/>
</dbReference>
<dbReference type="InterPro" id="IPR011129">
    <property type="entry name" value="CSD"/>
</dbReference>
<evidence type="ECO:0000313" key="1">
    <source>
        <dbReference type="EMBL" id="SZX78422.1"/>
    </source>
</evidence>